<evidence type="ECO:0000313" key="8">
    <source>
        <dbReference type="EMBL" id="MFD2611072.1"/>
    </source>
</evidence>
<dbReference type="InterPro" id="IPR013325">
    <property type="entry name" value="RNA_pol_sigma_r2"/>
</dbReference>
<evidence type="ECO:0000256" key="4">
    <source>
        <dbReference type="ARBA" id="ARBA00023125"/>
    </source>
</evidence>
<evidence type="ECO:0000256" key="5">
    <source>
        <dbReference type="ARBA" id="ARBA00023163"/>
    </source>
</evidence>
<proteinExistence type="inferred from homology"/>
<dbReference type="InterPro" id="IPR014284">
    <property type="entry name" value="RNA_pol_sigma-70_dom"/>
</dbReference>
<evidence type="ECO:0000259" key="6">
    <source>
        <dbReference type="Pfam" id="PF04542"/>
    </source>
</evidence>
<keyword evidence="4" id="KW-0238">DNA-binding</keyword>
<dbReference type="EMBL" id="JBHUME010000002">
    <property type="protein sequence ID" value="MFD2611072.1"/>
    <property type="molecule type" value="Genomic_DNA"/>
</dbReference>
<accession>A0ABW5P6Z4</accession>
<gene>
    <name evidence="8" type="ORF">ACFSUF_01385</name>
</gene>
<dbReference type="PANTHER" id="PTHR43133">
    <property type="entry name" value="RNA POLYMERASE ECF-TYPE SIGMA FACTO"/>
    <property type="match status" value="1"/>
</dbReference>
<dbReference type="Gene3D" id="1.10.10.10">
    <property type="entry name" value="Winged helix-like DNA-binding domain superfamily/Winged helix DNA-binding domain"/>
    <property type="match status" value="1"/>
</dbReference>
<evidence type="ECO:0000259" key="7">
    <source>
        <dbReference type="Pfam" id="PF08281"/>
    </source>
</evidence>
<keyword evidence="5" id="KW-0804">Transcription</keyword>
<dbReference type="InterPro" id="IPR013324">
    <property type="entry name" value="RNA_pol_sigma_r3/r4-like"/>
</dbReference>
<comment type="caution">
    <text evidence="8">The sequence shown here is derived from an EMBL/GenBank/DDBJ whole genome shotgun (WGS) entry which is preliminary data.</text>
</comment>
<dbReference type="Pfam" id="PF08281">
    <property type="entry name" value="Sigma70_r4_2"/>
    <property type="match status" value="1"/>
</dbReference>
<dbReference type="InterPro" id="IPR039425">
    <property type="entry name" value="RNA_pol_sigma-70-like"/>
</dbReference>
<reference evidence="9" key="1">
    <citation type="journal article" date="2019" name="Int. J. Syst. Evol. Microbiol.">
        <title>The Global Catalogue of Microorganisms (GCM) 10K type strain sequencing project: providing services to taxonomists for standard genome sequencing and annotation.</title>
        <authorList>
            <consortium name="The Broad Institute Genomics Platform"/>
            <consortium name="The Broad Institute Genome Sequencing Center for Infectious Disease"/>
            <person name="Wu L."/>
            <person name="Ma J."/>
        </authorList>
    </citation>
    <scope>NUCLEOTIDE SEQUENCE [LARGE SCALE GENOMIC DNA]</scope>
    <source>
        <strain evidence="9">KCTC 3950</strain>
    </source>
</reference>
<feature type="domain" description="RNA polymerase sigma-70 region 2" evidence="6">
    <location>
        <begin position="17"/>
        <end position="75"/>
    </location>
</feature>
<dbReference type="PANTHER" id="PTHR43133:SF8">
    <property type="entry name" value="RNA POLYMERASE SIGMA FACTOR HI_1459-RELATED"/>
    <property type="match status" value="1"/>
</dbReference>
<dbReference type="Proteomes" id="UP001597541">
    <property type="component" value="Unassembled WGS sequence"/>
</dbReference>
<feature type="domain" description="RNA polymerase sigma factor 70 region 4 type 2" evidence="7">
    <location>
        <begin position="107"/>
        <end position="156"/>
    </location>
</feature>
<dbReference type="InterPro" id="IPR036388">
    <property type="entry name" value="WH-like_DNA-bd_sf"/>
</dbReference>
<keyword evidence="2" id="KW-0805">Transcription regulation</keyword>
<evidence type="ECO:0000256" key="1">
    <source>
        <dbReference type="ARBA" id="ARBA00010641"/>
    </source>
</evidence>
<dbReference type="NCBIfam" id="TIGR02937">
    <property type="entry name" value="sigma70-ECF"/>
    <property type="match status" value="1"/>
</dbReference>
<dbReference type="Pfam" id="PF04542">
    <property type="entry name" value="Sigma70_r2"/>
    <property type="match status" value="1"/>
</dbReference>
<comment type="similarity">
    <text evidence="1">Belongs to the sigma-70 factor family. ECF subfamily.</text>
</comment>
<dbReference type="Gene3D" id="1.10.1740.10">
    <property type="match status" value="1"/>
</dbReference>
<dbReference type="SUPFAM" id="SSF88946">
    <property type="entry name" value="Sigma2 domain of RNA polymerase sigma factors"/>
    <property type="match status" value="1"/>
</dbReference>
<dbReference type="InterPro" id="IPR013249">
    <property type="entry name" value="RNA_pol_sigma70_r4_t2"/>
</dbReference>
<keyword evidence="3" id="KW-0731">Sigma factor</keyword>
<dbReference type="SUPFAM" id="SSF88659">
    <property type="entry name" value="Sigma3 and sigma4 domains of RNA polymerase sigma factors"/>
    <property type="match status" value="1"/>
</dbReference>
<keyword evidence="9" id="KW-1185">Reference proteome</keyword>
<evidence type="ECO:0000256" key="2">
    <source>
        <dbReference type="ARBA" id="ARBA00023015"/>
    </source>
</evidence>
<name>A0ABW5P6Z4_9BACL</name>
<sequence>MNPNGTASHEDTKSYLALKRYCLSLTKTSWDAEDLAQNAWLKAYAYLKQTPSDLPEALMIRMAKHSWIDQVRRQNVLKRVLHKHETEAKTVQQTEAGVSSELEILFHGLIRHLSPLQRGVFLLRDVFSYSAAETALRLGTSTGAVKAALHRARQALPLVRKEWETGSLPAAKDEDTKSFIRALASAYTNGHIQSLVTLVMNDGVDAAAAVTRVQQEASQAGKLRSSGIGGTTAPKMAA</sequence>
<evidence type="ECO:0000313" key="9">
    <source>
        <dbReference type="Proteomes" id="UP001597541"/>
    </source>
</evidence>
<dbReference type="RefSeq" id="WP_377599364.1">
    <property type="nucleotide sequence ID" value="NZ_JBHUME010000002.1"/>
</dbReference>
<evidence type="ECO:0000256" key="3">
    <source>
        <dbReference type="ARBA" id="ARBA00023082"/>
    </source>
</evidence>
<dbReference type="InterPro" id="IPR007627">
    <property type="entry name" value="RNA_pol_sigma70_r2"/>
</dbReference>
<organism evidence="8 9">
    <name type="scientific">Paenibacillus gansuensis</name>
    <dbReference type="NCBI Taxonomy" id="306542"/>
    <lineage>
        <taxon>Bacteria</taxon>
        <taxon>Bacillati</taxon>
        <taxon>Bacillota</taxon>
        <taxon>Bacilli</taxon>
        <taxon>Bacillales</taxon>
        <taxon>Paenibacillaceae</taxon>
        <taxon>Paenibacillus</taxon>
    </lineage>
</organism>
<protein>
    <submittedName>
        <fullName evidence="8">Sigma-70 family RNA polymerase sigma factor</fullName>
    </submittedName>
</protein>